<keyword evidence="3" id="KW-1185">Reference proteome</keyword>
<feature type="region of interest" description="Disordered" evidence="1">
    <location>
        <begin position="75"/>
        <end position="119"/>
    </location>
</feature>
<feature type="region of interest" description="Disordered" evidence="1">
    <location>
        <begin position="394"/>
        <end position="431"/>
    </location>
</feature>
<reference evidence="3" key="1">
    <citation type="submission" date="2024-04" db="EMBL/GenBank/DDBJ databases">
        <authorList>
            <person name="Shaw F."/>
            <person name="Minotto A."/>
        </authorList>
    </citation>
    <scope>NUCLEOTIDE SEQUENCE [LARGE SCALE GENOMIC DNA]</scope>
</reference>
<feature type="region of interest" description="Disordered" evidence="1">
    <location>
        <begin position="311"/>
        <end position="353"/>
    </location>
</feature>
<name>A0ABP1DSX8_9APHY</name>
<evidence type="ECO:0000256" key="1">
    <source>
        <dbReference type="SAM" id="MobiDB-lite"/>
    </source>
</evidence>
<evidence type="ECO:0000313" key="3">
    <source>
        <dbReference type="Proteomes" id="UP001497453"/>
    </source>
</evidence>
<feature type="region of interest" description="Disordered" evidence="1">
    <location>
        <begin position="450"/>
        <end position="478"/>
    </location>
</feature>
<organism evidence="2 3">
    <name type="scientific">Somion occarium</name>
    <dbReference type="NCBI Taxonomy" id="3059160"/>
    <lineage>
        <taxon>Eukaryota</taxon>
        <taxon>Fungi</taxon>
        <taxon>Dikarya</taxon>
        <taxon>Basidiomycota</taxon>
        <taxon>Agaricomycotina</taxon>
        <taxon>Agaricomycetes</taxon>
        <taxon>Polyporales</taxon>
        <taxon>Cerrenaceae</taxon>
        <taxon>Somion</taxon>
    </lineage>
</organism>
<protein>
    <submittedName>
        <fullName evidence="2">Uncharacterized protein</fullName>
    </submittedName>
</protein>
<dbReference type="EMBL" id="OZ037948">
    <property type="protein sequence ID" value="CAL1710158.1"/>
    <property type="molecule type" value="Genomic_DNA"/>
</dbReference>
<feature type="region of interest" description="Disordered" evidence="1">
    <location>
        <begin position="1"/>
        <end position="35"/>
    </location>
</feature>
<accession>A0ABP1DSX8</accession>
<evidence type="ECO:0000313" key="2">
    <source>
        <dbReference type="EMBL" id="CAL1710158.1"/>
    </source>
</evidence>
<feature type="compositionally biased region" description="Basic and acidic residues" evidence="1">
    <location>
        <begin position="95"/>
        <end position="106"/>
    </location>
</feature>
<gene>
    <name evidence="2" type="ORF">GFSPODELE1_LOCUS7684</name>
</gene>
<feature type="region of interest" description="Disordered" evidence="1">
    <location>
        <begin position="197"/>
        <end position="222"/>
    </location>
</feature>
<dbReference type="Proteomes" id="UP001497453">
    <property type="component" value="Chromosome 5"/>
</dbReference>
<sequence length="478" mass="52614">MSTYGAHTNARYVHHENAPSNELPGPNYTRNEFDSPYMSPAANQYQTWTPALAPIVGSPSVPAATEVSEQDFDEMYEQEEREQEREQDPPNVNRDTIRRQQRRTGDIEQVAMPEPAPARSRLGNFVGGFMATLRHIPNAMVKNNPRNAIPAEYIGPGGEGSMVNSPRVSYYSSSPNPRNSRILSQGGETYTPYTHTTNMPVEEVPEPLDEDPRTTSSTAPASNAQELYDDGTTAVHHDAPVDSSVISSPAQIGREEISDYEKTRTPYPFTNPEDKSLTSYVDRIHRFFTDIRDLPWMTPQIANEYVPAIDSSRGRKRTSDQPVSWYKPRPKKEKQDSDSTSTLPVPSPPQIMIQTIPPTPTYSAATSFYNRSTVAPSDPRLTLTASQYTFRSNSRAASEGGATAIRPLRTPGTGTSVGGLPSPGASSHGMGNHSISYSYHYTSPPATHGMRGYPSAFSAVSSPQTRLESEGYFSPSVR</sequence>
<proteinExistence type="predicted"/>